<dbReference type="OrthoDB" id="9787782at2"/>
<gene>
    <name evidence="3" type="ORF">EW093_02315</name>
</gene>
<dbReference type="Gene3D" id="3.10.620.30">
    <property type="match status" value="1"/>
</dbReference>
<dbReference type="EMBL" id="CP035807">
    <property type="protein sequence ID" value="QEN03579.1"/>
    <property type="molecule type" value="Genomic_DNA"/>
</dbReference>
<protein>
    <recommendedName>
        <fullName evidence="2">Transglutaminase-like domain-containing protein</fullName>
    </recommendedName>
</protein>
<dbReference type="InterPro" id="IPR038765">
    <property type="entry name" value="Papain-like_cys_pep_sf"/>
</dbReference>
<feature type="domain" description="Transglutaminase-like" evidence="2">
    <location>
        <begin position="388"/>
        <end position="448"/>
    </location>
</feature>
<dbReference type="SMART" id="SM00460">
    <property type="entry name" value="TGc"/>
    <property type="match status" value="1"/>
</dbReference>
<dbReference type="Gene3D" id="2.60.40.10">
    <property type="entry name" value="Immunoglobulins"/>
    <property type="match status" value="1"/>
</dbReference>
<keyword evidence="1" id="KW-1133">Transmembrane helix</keyword>
<reference evidence="3 4" key="1">
    <citation type="submission" date="2019-02" db="EMBL/GenBank/DDBJ databases">
        <authorList>
            <person name="Fomenkov A."/>
            <person name="Dubinina G."/>
            <person name="Grabovich M."/>
            <person name="Vincze T."/>
            <person name="Roberts R.J."/>
        </authorList>
    </citation>
    <scope>NUCLEOTIDE SEQUENCE [LARGE SCALE GENOMIC DNA]</scope>
    <source>
        <strain evidence="3 4">P</strain>
    </source>
</reference>
<dbReference type="InterPro" id="IPR002931">
    <property type="entry name" value="Transglutaminase-like"/>
</dbReference>
<dbReference type="InterPro" id="IPR014756">
    <property type="entry name" value="Ig_E-set"/>
</dbReference>
<keyword evidence="4" id="KW-1185">Reference proteome</keyword>
<dbReference type="SUPFAM" id="SSF81296">
    <property type="entry name" value="E set domains"/>
    <property type="match status" value="1"/>
</dbReference>
<dbReference type="PANTHER" id="PTHR33490">
    <property type="entry name" value="BLR5614 PROTEIN-RELATED"/>
    <property type="match status" value="1"/>
</dbReference>
<organism evidence="3 4">
    <name type="scientific">Thiospirochaeta perfilievii</name>
    <dbReference type="NCBI Taxonomy" id="252967"/>
    <lineage>
        <taxon>Bacteria</taxon>
        <taxon>Pseudomonadati</taxon>
        <taxon>Spirochaetota</taxon>
        <taxon>Spirochaetia</taxon>
        <taxon>Spirochaetales</taxon>
        <taxon>Spirochaetaceae</taxon>
        <taxon>Thiospirochaeta</taxon>
    </lineage>
</organism>
<name>A0A5C1Q9J7_9SPIO</name>
<dbReference type="KEGG" id="sper:EW093_02315"/>
<proteinExistence type="predicted"/>
<accession>A0A5C1Q9J7</accession>
<evidence type="ECO:0000313" key="4">
    <source>
        <dbReference type="Proteomes" id="UP000323824"/>
    </source>
</evidence>
<dbReference type="Proteomes" id="UP000323824">
    <property type="component" value="Chromosome"/>
</dbReference>
<dbReference type="SUPFAM" id="SSF54001">
    <property type="entry name" value="Cysteine proteinases"/>
    <property type="match status" value="1"/>
</dbReference>
<keyword evidence="1" id="KW-0812">Transmembrane</keyword>
<reference evidence="3 4" key="2">
    <citation type="submission" date="2019-09" db="EMBL/GenBank/DDBJ databases">
        <title>Complete Genome Sequence and Methylome Analysis of free living Spirochaetas.</title>
        <authorList>
            <person name="Leshcheva N."/>
            <person name="Mikheeva N."/>
        </authorList>
    </citation>
    <scope>NUCLEOTIDE SEQUENCE [LARGE SCALE GENOMIC DNA]</scope>
    <source>
        <strain evidence="3 4">P</strain>
    </source>
</reference>
<evidence type="ECO:0000313" key="3">
    <source>
        <dbReference type="EMBL" id="QEN03579.1"/>
    </source>
</evidence>
<evidence type="ECO:0000256" key="1">
    <source>
        <dbReference type="SAM" id="Phobius"/>
    </source>
</evidence>
<dbReference type="RefSeq" id="WP_149566837.1">
    <property type="nucleotide sequence ID" value="NZ_CP035807.1"/>
</dbReference>
<sequence length="512" mass="58416">MKINKKLVVILIGLVTVLSLVLIFNFNSVGRSPQLLNLSKSVASPGDIIVLKGKYFGGEVSRGRVYINDKMIFKEFIKSWSNDQIIIELSDDFKSGMIVVDNMFGQSSPYLITSLKDVPEIRDDSYSINKPFIRDAVYSNNTDLKIDVYGNSFGTREMFSLLKIHDLDGNVIDIDKSLITQWHDYLITFFIPYGIDNMVITVENSNGISNEFALHRNDIPPVIYIKDNKKEYQLKQIVDIYNVITLGEGSVELFLPTVFSDYRQDDIVFDSALGSFISKYKVYNYQLNFYETGENYSITLNTTLNVSSIETKIRREYIGRVYDKESPAYIDGFSYIPNVDKSDKDISGTGVWLVRNSKNRVSQAEIIIDWILKYIKIEDESSDNASIAFKNRSASNLGLINITTSMLRSIGIPSRVVYGIKIDENVSNYRWLEFYLPSGGWVPVDLVQKKVQRDYPIGTLENNIIGFSKGLTFIDYQSDNLQNGFYALQNSTSNFHGNIESYDTLWHNIEIK</sequence>
<evidence type="ECO:0000259" key="2">
    <source>
        <dbReference type="SMART" id="SM00460"/>
    </source>
</evidence>
<dbReference type="Pfam" id="PF01841">
    <property type="entry name" value="Transglut_core"/>
    <property type="match status" value="1"/>
</dbReference>
<dbReference type="AlphaFoldDB" id="A0A5C1Q9J7"/>
<keyword evidence="1" id="KW-0472">Membrane</keyword>
<feature type="transmembrane region" description="Helical" evidence="1">
    <location>
        <begin position="7"/>
        <end position="26"/>
    </location>
</feature>
<dbReference type="InterPro" id="IPR013783">
    <property type="entry name" value="Ig-like_fold"/>
</dbReference>